<protein>
    <submittedName>
        <fullName evidence="4">Glycosyl transferase family protein</fullName>
    </submittedName>
</protein>
<accession>A0A1Q2SP99</accession>
<dbReference type="Proteomes" id="UP000243679">
    <property type="component" value="Chromosome"/>
</dbReference>
<dbReference type="Gene3D" id="3.40.50.2000">
    <property type="entry name" value="Glycogen Phosphorylase B"/>
    <property type="match status" value="2"/>
</dbReference>
<evidence type="ECO:0000259" key="3">
    <source>
        <dbReference type="PROSITE" id="PS50142"/>
    </source>
</evidence>
<name>A0A1Q2SP99_9GAMM</name>
<dbReference type="EMBL" id="AP014836">
    <property type="protein sequence ID" value="BAW80964.1"/>
    <property type="molecule type" value="Genomic_DNA"/>
</dbReference>
<evidence type="ECO:0000256" key="2">
    <source>
        <dbReference type="ARBA" id="ARBA00022679"/>
    </source>
</evidence>
<dbReference type="PROSITE" id="PS50142">
    <property type="entry name" value="RNASE_3_2"/>
    <property type="match status" value="1"/>
</dbReference>
<keyword evidence="5" id="KW-1185">Reference proteome</keyword>
<dbReference type="GO" id="GO:0005829">
    <property type="term" value="C:cytosol"/>
    <property type="evidence" value="ECO:0007669"/>
    <property type="project" value="TreeGrafter"/>
</dbReference>
<dbReference type="InterPro" id="IPR002201">
    <property type="entry name" value="Glyco_trans_9"/>
</dbReference>
<dbReference type="GO" id="GO:0008713">
    <property type="term" value="F:ADP-heptose-lipopolysaccharide heptosyltransferase activity"/>
    <property type="evidence" value="ECO:0007669"/>
    <property type="project" value="TreeGrafter"/>
</dbReference>
<dbReference type="InterPro" id="IPR051199">
    <property type="entry name" value="LPS_LOS_Heptosyltrfase"/>
</dbReference>
<evidence type="ECO:0000313" key="4">
    <source>
        <dbReference type="EMBL" id="BAW80964.1"/>
    </source>
</evidence>
<evidence type="ECO:0000313" key="5">
    <source>
        <dbReference type="Proteomes" id="UP000243679"/>
    </source>
</evidence>
<dbReference type="RefSeq" id="WP_231910634.1">
    <property type="nucleotide sequence ID" value="NZ_AP014836.1"/>
</dbReference>
<dbReference type="Pfam" id="PF01075">
    <property type="entry name" value="Glyco_transf_9"/>
    <property type="match status" value="1"/>
</dbReference>
<dbReference type="KEGG" id="ntt:TAO_1594"/>
<dbReference type="GO" id="GO:0009244">
    <property type="term" value="P:lipopolysaccharide core region biosynthetic process"/>
    <property type="evidence" value="ECO:0007669"/>
    <property type="project" value="TreeGrafter"/>
</dbReference>
<keyword evidence="2 4" id="KW-0808">Transferase</keyword>
<gene>
    <name evidence="4" type="ORF">TAO_1594</name>
</gene>
<keyword evidence="1" id="KW-0328">Glycosyltransferase</keyword>
<reference evidence="4 5" key="1">
    <citation type="journal article" date="2017" name="ISME J.">
        <title>An acid-tolerant ammonia-oxidizing ?-proteobacterium from soil.</title>
        <authorList>
            <person name="Hayatsu M."/>
            <person name="Tago K."/>
            <person name="Uchiyama I."/>
            <person name="Toyoda A."/>
            <person name="Wang Y."/>
            <person name="Shimomura Y."/>
            <person name="Okubo T."/>
            <person name="Kurisu F."/>
            <person name="Hirono Y."/>
            <person name="Nonaka K."/>
            <person name="Akiyama H."/>
            <person name="Itoh T."/>
            <person name="Takami H."/>
        </authorList>
    </citation>
    <scope>NUCLEOTIDE SEQUENCE [LARGE SCALE GENOMIC DNA]</scope>
    <source>
        <strain evidence="4 5">TAO100</strain>
    </source>
</reference>
<dbReference type="InterPro" id="IPR000999">
    <property type="entry name" value="RNase_III_dom"/>
</dbReference>
<dbReference type="AlphaFoldDB" id="A0A1Q2SP99"/>
<proteinExistence type="predicted"/>
<dbReference type="GO" id="GO:0004525">
    <property type="term" value="F:ribonuclease III activity"/>
    <property type="evidence" value="ECO:0007669"/>
    <property type="project" value="InterPro"/>
</dbReference>
<dbReference type="SUPFAM" id="SSF53756">
    <property type="entry name" value="UDP-Glycosyltransferase/glycogen phosphorylase"/>
    <property type="match status" value="1"/>
</dbReference>
<sequence>MAKITQQEVRQILLITLSNIGDAILTTPVLEVLHQRFPKAAIDLVTDQRSSIVFNHCPYRGQIFHKDKKAGWQGLIQLIYQLRHTSYDLIVDLRTDGLAYLLKGQKRLTKWQAKPVGDHAVERHMAVIASLLSSSIPIPSCRIWLQTAQIQFARKQLSQLPRNRWLALGPGANWTPKIWPVPAFSTLVQAVKAYFDGIIFIGSLDDQERSQRIAADISLPWVDLCGRTDLLQAAAVLQQANVFVGNDSGLGHLAAAVGTPTFTVFGLGHPERYHPWGKYSHWQVAPNNKLQELSGEMIASQVIKLATYSQKTYSGA</sequence>
<dbReference type="CDD" id="cd03789">
    <property type="entry name" value="GT9_LPS_heptosyltransferase"/>
    <property type="match status" value="1"/>
</dbReference>
<dbReference type="PANTHER" id="PTHR30160">
    <property type="entry name" value="TETRAACYLDISACCHARIDE 4'-KINASE-RELATED"/>
    <property type="match status" value="1"/>
</dbReference>
<dbReference type="GO" id="GO:0006396">
    <property type="term" value="P:RNA processing"/>
    <property type="evidence" value="ECO:0007669"/>
    <property type="project" value="InterPro"/>
</dbReference>
<feature type="domain" description="RNase III" evidence="3">
    <location>
        <begin position="17"/>
        <end position="55"/>
    </location>
</feature>
<organism evidence="4 5">
    <name type="scientific">Candidatus Nitrosoglobus terrae</name>
    <dbReference type="NCBI Taxonomy" id="1630141"/>
    <lineage>
        <taxon>Bacteria</taxon>
        <taxon>Pseudomonadati</taxon>
        <taxon>Pseudomonadota</taxon>
        <taxon>Gammaproteobacteria</taxon>
        <taxon>Chromatiales</taxon>
        <taxon>Chromatiaceae</taxon>
        <taxon>Candidatus Nitrosoglobus</taxon>
    </lineage>
</organism>
<evidence type="ECO:0000256" key="1">
    <source>
        <dbReference type="ARBA" id="ARBA00022676"/>
    </source>
</evidence>